<evidence type="ECO:0000313" key="3">
    <source>
        <dbReference type="Proteomes" id="UP001302329"/>
    </source>
</evidence>
<dbReference type="EMBL" id="JAYGHY010000011">
    <property type="protein sequence ID" value="MEA5441976.1"/>
    <property type="molecule type" value="Genomic_DNA"/>
</dbReference>
<dbReference type="RefSeq" id="WP_323356075.1">
    <property type="nucleotide sequence ID" value="NZ_JAYGHY010000011.1"/>
</dbReference>
<gene>
    <name evidence="2" type="ORF">VB739_05365</name>
</gene>
<comment type="caution">
    <text evidence="2">The sequence shown here is derived from an EMBL/GenBank/DDBJ whole genome shotgun (WGS) entry which is preliminary data.</text>
</comment>
<feature type="transmembrane region" description="Helical" evidence="1">
    <location>
        <begin position="147"/>
        <end position="171"/>
    </location>
</feature>
<accession>A0ABU5STY9</accession>
<dbReference type="Proteomes" id="UP001302329">
    <property type="component" value="Unassembled WGS sequence"/>
</dbReference>
<sequence>MSEAVGALDALGQLLANGVLAWGLAACGVAQLSKLVIELVLHRRWRPAVLVETGGMPSSHSALMTGTAAGLGWELGFADPLFALAAVLCFVVLYDASGVRRAAGLTAQRVNGLPDGLWDTQPTTDQTSAEPVLRPLKENLGHTRAEVLVGSLMGPLVALPGLALLGSPWQIALHAGWLPLG</sequence>
<dbReference type="Pfam" id="PF02681">
    <property type="entry name" value="DUF212"/>
    <property type="match status" value="1"/>
</dbReference>
<evidence type="ECO:0000313" key="2">
    <source>
        <dbReference type="EMBL" id="MEA5441976.1"/>
    </source>
</evidence>
<keyword evidence="1" id="KW-0472">Membrane</keyword>
<name>A0ABU5STY9_9CYAN</name>
<reference evidence="2 3" key="1">
    <citation type="submission" date="2023-12" db="EMBL/GenBank/DDBJ databases">
        <title>Baltic Sea Cyanobacteria.</title>
        <authorList>
            <person name="Delbaje E."/>
            <person name="Fewer D.P."/>
            <person name="Shishido T.K."/>
        </authorList>
    </citation>
    <scope>NUCLEOTIDE SEQUENCE [LARGE SCALE GENOMIC DNA]</scope>
    <source>
        <strain evidence="2 3">UHCC 0281</strain>
    </source>
</reference>
<dbReference type="PANTHER" id="PTHR31446:SF29">
    <property type="entry name" value="ACID PHOSPHATASE_VANADIUM-DEPENDENT HALOPEROXIDASE-RELATED PROTEIN"/>
    <property type="match status" value="1"/>
</dbReference>
<keyword evidence="1" id="KW-1133">Transmembrane helix</keyword>
<keyword evidence="3" id="KW-1185">Reference proteome</keyword>
<dbReference type="PANTHER" id="PTHR31446">
    <property type="entry name" value="ACID PHOSPHATASE/VANADIUM-DEPENDENT HALOPEROXIDASE-RELATED PROTEIN"/>
    <property type="match status" value="1"/>
</dbReference>
<protein>
    <submittedName>
        <fullName evidence="2">Divergent PAP2 family protein</fullName>
    </submittedName>
</protein>
<keyword evidence="1" id="KW-0812">Transmembrane</keyword>
<proteinExistence type="predicted"/>
<evidence type="ECO:0000256" key="1">
    <source>
        <dbReference type="SAM" id="Phobius"/>
    </source>
</evidence>
<organism evidence="2 3">
    <name type="scientific">Cyanobium gracile UHCC 0281</name>
    <dbReference type="NCBI Taxonomy" id="3110309"/>
    <lineage>
        <taxon>Bacteria</taxon>
        <taxon>Bacillati</taxon>
        <taxon>Cyanobacteriota</taxon>
        <taxon>Cyanophyceae</taxon>
        <taxon>Synechococcales</taxon>
        <taxon>Prochlorococcaceae</taxon>
        <taxon>Cyanobium</taxon>
    </lineage>
</organism>
<dbReference type="InterPro" id="IPR003832">
    <property type="entry name" value="DUF212"/>
</dbReference>